<name>A0AA88QBS3_9TELE</name>
<gene>
    <name evidence="2" type="ORF">Q8A67_005134</name>
</gene>
<accession>A0AA88QBS3</accession>
<keyword evidence="1" id="KW-0472">Membrane</keyword>
<dbReference type="PANTHER" id="PTHR38706:SF2">
    <property type="match status" value="1"/>
</dbReference>
<dbReference type="PANTHER" id="PTHR38706">
    <property type="entry name" value="SI:CH211-198C19.1-RELATED"/>
    <property type="match status" value="1"/>
</dbReference>
<dbReference type="AlphaFoldDB" id="A0AA88QBS3"/>
<protein>
    <submittedName>
        <fullName evidence="2">Uncharacterized protein</fullName>
    </submittedName>
</protein>
<dbReference type="EMBL" id="JAUYZG010000004">
    <property type="protein sequence ID" value="KAK2909297.1"/>
    <property type="molecule type" value="Genomic_DNA"/>
</dbReference>
<keyword evidence="1" id="KW-1133">Transmembrane helix</keyword>
<keyword evidence="3" id="KW-1185">Reference proteome</keyword>
<comment type="caution">
    <text evidence="2">The sequence shown here is derived from an EMBL/GenBank/DDBJ whole genome shotgun (WGS) entry which is preliminary data.</text>
</comment>
<dbReference type="Proteomes" id="UP001187343">
    <property type="component" value="Unassembled WGS sequence"/>
</dbReference>
<organism evidence="2 3">
    <name type="scientific">Cirrhinus molitorella</name>
    <name type="common">mud carp</name>
    <dbReference type="NCBI Taxonomy" id="172907"/>
    <lineage>
        <taxon>Eukaryota</taxon>
        <taxon>Metazoa</taxon>
        <taxon>Chordata</taxon>
        <taxon>Craniata</taxon>
        <taxon>Vertebrata</taxon>
        <taxon>Euteleostomi</taxon>
        <taxon>Actinopterygii</taxon>
        <taxon>Neopterygii</taxon>
        <taxon>Teleostei</taxon>
        <taxon>Ostariophysi</taxon>
        <taxon>Cypriniformes</taxon>
        <taxon>Cyprinidae</taxon>
        <taxon>Labeoninae</taxon>
        <taxon>Labeonini</taxon>
        <taxon>Cirrhinus</taxon>
    </lineage>
</organism>
<feature type="transmembrane region" description="Helical" evidence="1">
    <location>
        <begin position="269"/>
        <end position="287"/>
    </location>
</feature>
<evidence type="ECO:0000313" key="3">
    <source>
        <dbReference type="Proteomes" id="UP001187343"/>
    </source>
</evidence>
<keyword evidence="1" id="KW-0812">Transmembrane</keyword>
<sequence>MLHTIWQPNTSPWSHSSPDITMEQQHQFLFADLCTDRTYPYRFNECNPANGDFGFHRFYNRERLLPYSDLLYYEVGNLNTTGSLPDYVTEYYTRHSDNSNTDRIIVSFHARWRRFENIYVTQHCDQTNFDQNHTYRISIKLIKDIQELSREKFLIEPTNCSEHVSTSIYQPVQNNTSQSTSSELMKNHEDVLREPTNCSEHVNLVFQSTRGETCRSVSSELIEDVEESNCEDFRSEPMNRSEQFSTDIPQSAQRETCQSQPTCGKCCPILRYALFTVIVITVIAWIFRNTMKTQNYLSDLRETKFGQPRPRHGLNLLWWFANDCVQIDSNGRMTARCNPANGEFGFHRFYNGCRLLPYTNLLYYERLRTDADPLYALVRRRMPRLRTLNELAHLRDTEFGQGYPRHGLILLWWFADECIEFDDDGNMIPRYNPKRRNFGFHPFHNSEGILPDTGLPYYEIGNLHNPGKMPHYVTKNYDSDVRESNADRIVVSVGSDCDGKWLDRIYVTHHLGQGRFDVNSTYRISKGLIEIIQNMEWSDFIGEVKI</sequence>
<proteinExistence type="predicted"/>
<reference evidence="2" key="1">
    <citation type="submission" date="2023-08" db="EMBL/GenBank/DDBJ databases">
        <title>Chromosome-level Genome Assembly of mud carp (Cirrhinus molitorella).</title>
        <authorList>
            <person name="Liu H."/>
        </authorList>
    </citation>
    <scope>NUCLEOTIDE SEQUENCE</scope>
    <source>
        <strain evidence="2">Prfri</strain>
        <tissue evidence="2">Muscle</tissue>
    </source>
</reference>
<evidence type="ECO:0000256" key="1">
    <source>
        <dbReference type="SAM" id="Phobius"/>
    </source>
</evidence>
<evidence type="ECO:0000313" key="2">
    <source>
        <dbReference type="EMBL" id="KAK2909297.1"/>
    </source>
</evidence>